<organism evidence="2 3">
    <name type="scientific">Paeniglutamicibacter psychrophenolicus</name>
    <dbReference type="NCBI Taxonomy" id="257454"/>
    <lineage>
        <taxon>Bacteria</taxon>
        <taxon>Bacillati</taxon>
        <taxon>Actinomycetota</taxon>
        <taxon>Actinomycetes</taxon>
        <taxon>Micrococcales</taxon>
        <taxon>Micrococcaceae</taxon>
        <taxon>Paeniglutamicibacter</taxon>
    </lineage>
</organism>
<evidence type="ECO:0000256" key="1">
    <source>
        <dbReference type="SAM" id="SignalP"/>
    </source>
</evidence>
<keyword evidence="3" id="KW-1185">Reference proteome</keyword>
<proteinExistence type="predicted"/>
<keyword evidence="1" id="KW-0732">Signal</keyword>
<dbReference type="EMBL" id="JAGIOE010000001">
    <property type="protein sequence ID" value="MBP2375769.1"/>
    <property type="molecule type" value="Genomic_DNA"/>
</dbReference>
<dbReference type="Proteomes" id="UP000766570">
    <property type="component" value="Unassembled WGS sequence"/>
</dbReference>
<evidence type="ECO:0000313" key="2">
    <source>
        <dbReference type="EMBL" id="MBP2375769.1"/>
    </source>
</evidence>
<reference evidence="2 3" key="1">
    <citation type="submission" date="2021-03" db="EMBL/GenBank/DDBJ databases">
        <title>Sequencing the genomes of 1000 actinobacteria strains.</title>
        <authorList>
            <person name="Klenk H.-P."/>
        </authorList>
    </citation>
    <scope>NUCLEOTIDE SEQUENCE [LARGE SCALE GENOMIC DNA]</scope>
    <source>
        <strain evidence="2 3">DSM 15454</strain>
    </source>
</reference>
<feature type="chain" id="PRO_5047408498" evidence="1">
    <location>
        <begin position="31"/>
        <end position="84"/>
    </location>
</feature>
<name>A0ABS4WHS9_9MICC</name>
<sequence>MYSARKTTRFAGLVFASLAVALAASSPAYGQLDPGGPIVDEQTTVSTVTTDTSTCSLTRIGTQLVHCDSLTGAGVVAPSWVPER</sequence>
<evidence type="ECO:0000313" key="3">
    <source>
        <dbReference type="Proteomes" id="UP000766570"/>
    </source>
</evidence>
<comment type="caution">
    <text evidence="2">The sequence shown here is derived from an EMBL/GenBank/DDBJ whole genome shotgun (WGS) entry which is preliminary data.</text>
</comment>
<dbReference type="RefSeq" id="WP_209909877.1">
    <property type="nucleotide sequence ID" value="NZ_BAAAMI010000016.1"/>
</dbReference>
<protein>
    <submittedName>
        <fullName evidence="2">Uncharacterized protein</fullName>
    </submittedName>
</protein>
<gene>
    <name evidence="2" type="ORF">JOF46_003681</name>
</gene>
<feature type="signal peptide" evidence="1">
    <location>
        <begin position="1"/>
        <end position="30"/>
    </location>
</feature>
<accession>A0ABS4WHS9</accession>